<evidence type="ECO:0000313" key="5">
    <source>
        <dbReference type="Proteomes" id="UP000195570"/>
    </source>
</evidence>
<dbReference type="GO" id="GO:0005524">
    <property type="term" value="F:ATP binding"/>
    <property type="evidence" value="ECO:0007669"/>
    <property type="project" value="UniProtKB-UniRule"/>
</dbReference>
<dbReference type="Gene3D" id="3.30.810.10">
    <property type="entry name" value="2-Layer Sandwich"/>
    <property type="match status" value="1"/>
</dbReference>
<dbReference type="Pfam" id="PF01504">
    <property type="entry name" value="PIP5K"/>
    <property type="match status" value="1"/>
</dbReference>
<accession>A0A1G4I6J5</accession>
<dbReference type="GO" id="GO:0046854">
    <property type="term" value="P:phosphatidylinositol phosphate biosynthetic process"/>
    <property type="evidence" value="ECO:0007669"/>
    <property type="project" value="TreeGrafter"/>
</dbReference>
<evidence type="ECO:0000256" key="1">
    <source>
        <dbReference type="PROSITE-ProRule" id="PRU00781"/>
    </source>
</evidence>
<feature type="region of interest" description="Disordered" evidence="2">
    <location>
        <begin position="22"/>
        <end position="48"/>
    </location>
</feature>
<comment type="caution">
    <text evidence="4">The sequence shown here is derived from an EMBL/GenBank/DDBJ whole genome shotgun (WGS) entry which is preliminary data.</text>
</comment>
<dbReference type="VEuPathDB" id="TriTrypDB:TEOVI_000809100"/>
<dbReference type="PANTHER" id="PTHR23086:SF8">
    <property type="entry name" value="PHOSPHATIDYLINOSITOL 5-PHOSPHATE 4-KINASE, ISOFORM A"/>
    <property type="match status" value="1"/>
</dbReference>
<evidence type="ECO:0000313" key="4">
    <source>
        <dbReference type="EMBL" id="SCU67557.1"/>
    </source>
</evidence>
<keyword evidence="1" id="KW-0808">Transferase</keyword>
<dbReference type="GeneID" id="92382025"/>
<dbReference type="GO" id="GO:0005886">
    <property type="term" value="C:plasma membrane"/>
    <property type="evidence" value="ECO:0007669"/>
    <property type="project" value="TreeGrafter"/>
</dbReference>
<dbReference type="Gene3D" id="3.30.800.10">
    <property type="entry name" value="Phosphatidylinositol Phosphate Kinase II Beta"/>
    <property type="match status" value="1"/>
</dbReference>
<dbReference type="PROSITE" id="PS51455">
    <property type="entry name" value="PIPK"/>
    <property type="match status" value="1"/>
</dbReference>
<dbReference type="CDD" id="cd00139">
    <property type="entry name" value="PIPKc"/>
    <property type="match status" value="1"/>
</dbReference>
<organism evidence="4 5">
    <name type="scientific">Trypanosoma equiperdum</name>
    <dbReference type="NCBI Taxonomy" id="5694"/>
    <lineage>
        <taxon>Eukaryota</taxon>
        <taxon>Discoba</taxon>
        <taxon>Euglenozoa</taxon>
        <taxon>Kinetoplastea</taxon>
        <taxon>Metakinetoplastina</taxon>
        <taxon>Trypanosomatida</taxon>
        <taxon>Trypanosomatidae</taxon>
        <taxon>Trypanosoma</taxon>
    </lineage>
</organism>
<feature type="domain" description="PIPK" evidence="3">
    <location>
        <begin position="87"/>
        <end position="480"/>
    </location>
</feature>
<proteinExistence type="predicted"/>
<keyword evidence="1" id="KW-0547">Nucleotide-binding</keyword>
<dbReference type="SUPFAM" id="SSF56104">
    <property type="entry name" value="SAICAR synthase-like"/>
    <property type="match status" value="1"/>
</dbReference>
<dbReference type="SMART" id="SM00330">
    <property type="entry name" value="PIPKc"/>
    <property type="match status" value="1"/>
</dbReference>
<reference evidence="4" key="1">
    <citation type="submission" date="2016-09" db="EMBL/GenBank/DDBJ databases">
        <authorList>
            <person name="Hebert L."/>
            <person name="Moumen B."/>
        </authorList>
    </citation>
    <scope>NUCLEOTIDE SEQUENCE [LARGE SCALE GENOMIC DNA]</scope>
    <source>
        <strain evidence="4">OVI</strain>
    </source>
</reference>
<dbReference type="AlphaFoldDB" id="A0A1G4I6J5"/>
<dbReference type="GO" id="GO:0016308">
    <property type="term" value="F:1-phosphatidylinositol-4-phosphate 5-kinase activity"/>
    <property type="evidence" value="ECO:0007669"/>
    <property type="project" value="TreeGrafter"/>
</dbReference>
<dbReference type="Proteomes" id="UP000195570">
    <property type="component" value="Unassembled WGS sequence"/>
</dbReference>
<dbReference type="InterPro" id="IPR002498">
    <property type="entry name" value="PInositol-4-P-4/5-kinase_core"/>
</dbReference>
<name>A0A1G4I6J5_TRYEQ</name>
<gene>
    <name evidence="4" type="ORF">TEOVI_000809100</name>
</gene>
<dbReference type="RefSeq" id="XP_067078858.1">
    <property type="nucleotide sequence ID" value="XM_067222757.1"/>
</dbReference>
<dbReference type="SMR" id="A0A1G4I6J5"/>
<dbReference type="EMBL" id="CZPT02000764">
    <property type="protein sequence ID" value="SCU67557.1"/>
    <property type="molecule type" value="Genomic_DNA"/>
</dbReference>
<dbReference type="InterPro" id="IPR027484">
    <property type="entry name" value="PInositol-4-P-5-kinase_N"/>
</dbReference>
<protein>
    <submittedName>
        <fullName evidence="4">Phosphatidylinositol phosphate kinase alpha</fullName>
    </submittedName>
</protein>
<evidence type="ECO:0000259" key="3">
    <source>
        <dbReference type="PROSITE" id="PS51455"/>
    </source>
</evidence>
<sequence length="481" mass="54379">MPFNREILAAISFESGPLSSAEIAARRTPTEEPPKNLEVKSCDKRDEPRQNEATINLIRCMKWALGQSITSISHPAKQRPLNPKRDFSIKTKINLDVGVEKPKPGFCCSTAAATGVREQRNHHAPFYDAHGDSEEASHLDESDVESHDEVPNVPLAFVDYSPMCYRHIREFFNIDHRAYRDVLLRSRWHSTPTPGKSAAQLFFCGRDWVIKTMTHEESKFLRRILHRYYFFVLDHPYTLLPHFVGHHRLEINGEKMYIIIMQNVFVTGNTIHEKYDLKGSTVGRFATEAEKKKQTCTQKDLDINRPLHVGATRRNLLIEQMKMDCGFLNQCNIMDYSFLVGIHVLPMYEAHRPAPSTGSREYLGGAAALATSALEPSYLLGMGETMQPMALNGHPTAAADSAPTDGRCFKADQGGMMSADHPGGRREIYYIGIIDILQEYNSRKSMETLVFGMLKDRQKISAVPPKEYAARFVSFVSSIIV</sequence>
<feature type="compositionally biased region" description="Basic and acidic residues" evidence="2">
    <location>
        <begin position="24"/>
        <end position="48"/>
    </location>
</feature>
<keyword evidence="5" id="KW-1185">Reference proteome</keyword>
<dbReference type="PANTHER" id="PTHR23086">
    <property type="entry name" value="PHOSPHATIDYLINOSITOL-4-PHOSPHATE 5-KINASE"/>
    <property type="match status" value="1"/>
</dbReference>
<keyword evidence="1 4" id="KW-0418">Kinase</keyword>
<dbReference type="InterPro" id="IPR027483">
    <property type="entry name" value="PInositol-4-P-4/5-kinase_C_sf"/>
</dbReference>
<evidence type="ECO:0000256" key="2">
    <source>
        <dbReference type="SAM" id="MobiDB-lite"/>
    </source>
</evidence>
<keyword evidence="1" id="KW-0067">ATP-binding</keyword>
<dbReference type="InterPro" id="IPR023610">
    <property type="entry name" value="PInositol-4/5-P-5/4-kinase"/>
</dbReference>